<dbReference type="RefSeq" id="WP_148696175.1">
    <property type="nucleotide sequence ID" value="NZ_CP017834.1"/>
</dbReference>
<dbReference type="OrthoDB" id="5298243at2"/>
<dbReference type="PANTHER" id="PTHR37938:SF1">
    <property type="entry name" value="BLL0215 PROTEIN"/>
    <property type="match status" value="1"/>
</dbReference>
<dbReference type="KEGG" id="saqi:AXG55_00385"/>
<accession>A0A1L4CWZ1</accession>
<dbReference type="AlphaFoldDB" id="A0A1L4CWZ1"/>
<sequence length="95" mass="10954">MPFVYKWLQNKSKKYIVTNQRVYIENGIIAKSETELPLNKINDILLKQGIVQRLVGAGNIRIFTGNDKPTIIFDIDAPDSFKNKLTEMIENKSRN</sequence>
<dbReference type="STRING" id="1915309.AXG55_00385"/>
<organism evidence="2 3">
    <name type="scientific">Silvanigrella aquatica</name>
    <dbReference type="NCBI Taxonomy" id="1915309"/>
    <lineage>
        <taxon>Bacteria</taxon>
        <taxon>Pseudomonadati</taxon>
        <taxon>Bdellovibrionota</taxon>
        <taxon>Oligoflexia</taxon>
        <taxon>Silvanigrellales</taxon>
        <taxon>Silvanigrellaceae</taxon>
        <taxon>Silvanigrella</taxon>
    </lineage>
</organism>
<name>A0A1L4CWZ1_9BACT</name>
<dbReference type="PANTHER" id="PTHR37938">
    <property type="entry name" value="BLL0215 PROTEIN"/>
    <property type="match status" value="1"/>
</dbReference>
<dbReference type="Pfam" id="PF03703">
    <property type="entry name" value="bPH_2"/>
    <property type="match status" value="1"/>
</dbReference>
<protein>
    <recommendedName>
        <fullName evidence="1">YdbS-like PH domain-containing protein</fullName>
    </recommendedName>
</protein>
<proteinExistence type="predicted"/>
<dbReference type="EMBL" id="CP017834">
    <property type="protein sequence ID" value="APJ02471.1"/>
    <property type="molecule type" value="Genomic_DNA"/>
</dbReference>
<evidence type="ECO:0000259" key="1">
    <source>
        <dbReference type="Pfam" id="PF03703"/>
    </source>
</evidence>
<evidence type="ECO:0000313" key="2">
    <source>
        <dbReference type="EMBL" id="APJ02471.1"/>
    </source>
</evidence>
<feature type="domain" description="YdbS-like PH" evidence="1">
    <location>
        <begin position="13"/>
        <end position="75"/>
    </location>
</feature>
<evidence type="ECO:0000313" key="3">
    <source>
        <dbReference type="Proteomes" id="UP000184731"/>
    </source>
</evidence>
<reference evidence="2 3" key="1">
    <citation type="submission" date="2016-10" db="EMBL/GenBank/DDBJ databases">
        <title>Silvanigrella aquatica sp. nov., isolated from a freshwater lake located in the Black Forest, Germany, description of Silvanigrellaceae fam. nov., Silvanigrellales ord. nov., reclassification of the order Bdellovibrionales in the class Oligoflexia, reclassification of the families Bacteriovoracaceae and Halobacteriovoraceae in the new order Bacteriovoracales ord. nov., and reclassification of the family Pseudobacteriovoracaceae in the order Oligoflexiales.</title>
        <authorList>
            <person name="Hahn M.W."/>
            <person name="Schmidt J."/>
            <person name="Koll U."/>
            <person name="Rohde M."/>
            <person name="Verbag S."/>
            <person name="Pitt A."/>
            <person name="Nakai R."/>
            <person name="Naganuma T."/>
            <person name="Lang E."/>
        </authorList>
    </citation>
    <scope>NUCLEOTIDE SEQUENCE [LARGE SCALE GENOMIC DNA]</scope>
    <source>
        <strain evidence="2 3">MWH-Nonnen-W8red</strain>
    </source>
</reference>
<keyword evidence="3" id="KW-1185">Reference proteome</keyword>
<gene>
    <name evidence="2" type="ORF">AXG55_00385</name>
</gene>
<dbReference type="InterPro" id="IPR005182">
    <property type="entry name" value="YdbS-like_PH"/>
</dbReference>
<dbReference type="Proteomes" id="UP000184731">
    <property type="component" value="Chromosome"/>
</dbReference>